<dbReference type="AlphaFoldDB" id="A0A4Y2DFW8"/>
<dbReference type="Proteomes" id="UP000499080">
    <property type="component" value="Unassembled WGS sequence"/>
</dbReference>
<gene>
    <name evidence="1" type="ORF">AVEN_72013_1</name>
</gene>
<organism evidence="1 2">
    <name type="scientific">Araneus ventricosus</name>
    <name type="common">Orbweaver spider</name>
    <name type="synonym">Epeira ventricosa</name>
    <dbReference type="NCBI Taxonomy" id="182803"/>
    <lineage>
        <taxon>Eukaryota</taxon>
        <taxon>Metazoa</taxon>
        <taxon>Ecdysozoa</taxon>
        <taxon>Arthropoda</taxon>
        <taxon>Chelicerata</taxon>
        <taxon>Arachnida</taxon>
        <taxon>Araneae</taxon>
        <taxon>Araneomorphae</taxon>
        <taxon>Entelegynae</taxon>
        <taxon>Araneoidea</taxon>
        <taxon>Araneidae</taxon>
        <taxon>Araneus</taxon>
    </lineage>
</organism>
<comment type="caution">
    <text evidence="1">The sequence shown here is derived from an EMBL/GenBank/DDBJ whole genome shotgun (WGS) entry which is preliminary data.</text>
</comment>
<evidence type="ECO:0000313" key="1">
    <source>
        <dbReference type="EMBL" id="GBM14744.1"/>
    </source>
</evidence>
<protein>
    <submittedName>
        <fullName evidence="1">Uncharacterized protein</fullName>
    </submittedName>
</protein>
<proteinExistence type="predicted"/>
<sequence>MIDFIHYLSTPRKFDGAKTGRRCEKPVRFDVVWRERLDIQPISISITPFGQQGYKLDGRRYASVWWRGDLWCVVHRGNRRRRGSEIGVTDCGWICVAWSGR</sequence>
<reference evidence="1 2" key="1">
    <citation type="journal article" date="2019" name="Sci. Rep.">
        <title>Orb-weaving spider Araneus ventricosus genome elucidates the spidroin gene catalogue.</title>
        <authorList>
            <person name="Kono N."/>
            <person name="Nakamura H."/>
            <person name="Ohtoshi R."/>
            <person name="Moran D.A.P."/>
            <person name="Shinohara A."/>
            <person name="Yoshida Y."/>
            <person name="Fujiwara M."/>
            <person name="Mori M."/>
            <person name="Tomita M."/>
            <person name="Arakawa K."/>
        </authorList>
    </citation>
    <scope>NUCLEOTIDE SEQUENCE [LARGE SCALE GENOMIC DNA]</scope>
</reference>
<accession>A0A4Y2DFW8</accession>
<name>A0A4Y2DFW8_ARAVE</name>
<evidence type="ECO:0000313" key="2">
    <source>
        <dbReference type="Proteomes" id="UP000499080"/>
    </source>
</evidence>
<keyword evidence="2" id="KW-1185">Reference proteome</keyword>
<dbReference type="EMBL" id="BGPR01000347">
    <property type="protein sequence ID" value="GBM14744.1"/>
    <property type="molecule type" value="Genomic_DNA"/>
</dbReference>